<evidence type="ECO:0000313" key="1">
    <source>
        <dbReference type="EMBL" id="QDO99430.1"/>
    </source>
</evidence>
<sequence length="60" mass="6378">MTMKRSRLAIYTSIVAAVLLLVLANAHLVYVAITSQPDCVTHLKGSGEATGNFRAARSSC</sequence>
<accession>A0A516H6U8</accession>
<name>A0A516H6U8_9PROT</name>
<protein>
    <submittedName>
        <fullName evidence="1">Uncharacterized protein</fullName>
    </submittedName>
</protein>
<dbReference type="Proteomes" id="UP000317496">
    <property type="component" value="Chromosome"/>
</dbReference>
<proteinExistence type="predicted"/>
<dbReference type="EMBL" id="CP041636">
    <property type="protein sequence ID" value="QDO99430.1"/>
    <property type="molecule type" value="Genomic_DNA"/>
</dbReference>
<dbReference type="KEGG" id="fer:FNB15_20060"/>
<keyword evidence="2" id="KW-1185">Reference proteome</keyword>
<reference evidence="1 2" key="1">
    <citation type="submission" date="2019-07" db="EMBL/GenBank/DDBJ databases">
        <title>Genome sequencing for Ferrovibrio sp. K5.</title>
        <authorList>
            <person name="Park S.-J."/>
        </authorList>
    </citation>
    <scope>NUCLEOTIDE SEQUENCE [LARGE SCALE GENOMIC DNA]</scope>
    <source>
        <strain evidence="1 2">K5</strain>
    </source>
</reference>
<gene>
    <name evidence="1" type="ORF">FNB15_20060</name>
</gene>
<dbReference type="RefSeq" id="WP_144258426.1">
    <property type="nucleotide sequence ID" value="NZ_CP041636.1"/>
</dbReference>
<organism evidence="1 2">
    <name type="scientific">Ferrovibrio terrae</name>
    <dbReference type="NCBI Taxonomy" id="2594003"/>
    <lineage>
        <taxon>Bacteria</taxon>
        <taxon>Pseudomonadati</taxon>
        <taxon>Pseudomonadota</taxon>
        <taxon>Alphaproteobacteria</taxon>
        <taxon>Rhodospirillales</taxon>
        <taxon>Rhodospirillaceae</taxon>
        <taxon>Ferrovibrio</taxon>
    </lineage>
</organism>
<evidence type="ECO:0000313" key="2">
    <source>
        <dbReference type="Proteomes" id="UP000317496"/>
    </source>
</evidence>
<dbReference type="AlphaFoldDB" id="A0A516H6U8"/>